<dbReference type="InterPro" id="IPR000192">
    <property type="entry name" value="Aminotrans_V_dom"/>
</dbReference>
<gene>
    <name evidence="4" type="ORF">DFQ27_006117</name>
</gene>
<comment type="caution">
    <text evidence="4">The sequence shown here is derived from an EMBL/GenBank/DDBJ whole genome shotgun (WGS) entry which is preliminary data.</text>
</comment>
<dbReference type="EMBL" id="JAAAJB010000447">
    <property type="protein sequence ID" value="KAG0255690.1"/>
    <property type="molecule type" value="Genomic_DNA"/>
</dbReference>
<evidence type="ECO:0000256" key="1">
    <source>
        <dbReference type="SAM" id="MobiDB-lite"/>
    </source>
</evidence>
<dbReference type="Proteomes" id="UP000807716">
    <property type="component" value="Unassembled WGS sequence"/>
</dbReference>
<feature type="domain" description="Aminotransferase class V" evidence="2">
    <location>
        <begin position="43"/>
        <end position="126"/>
    </location>
</feature>
<feature type="region of interest" description="Disordered" evidence="1">
    <location>
        <begin position="179"/>
        <end position="203"/>
    </location>
</feature>
<organism evidence="4 5">
    <name type="scientific">Actinomortierella ambigua</name>
    <dbReference type="NCBI Taxonomy" id="1343610"/>
    <lineage>
        <taxon>Eukaryota</taxon>
        <taxon>Fungi</taxon>
        <taxon>Fungi incertae sedis</taxon>
        <taxon>Mucoromycota</taxon>
        <taxon>Mortierellomycotina</taxon>
        <taxon>Mortierellomycetes</taxon>
        <taxon>Mortierellales</taxon>
        <taxon>Mortierellaceae</taxon>
        <taxon>Actinomortierella</taxon>
    </lineage>
</organism>
<dbReference type="Gene3D" id="3.40.640.10">
    <property type="entry name" value="Type I PLP-dependent aspartate aminotransferase-like (Major domain)"/>
    <property type="match status" value="1"/>
</dbReference>
<dbReference type="Pfam" id="PF03476">
    <property type="entry name" value="MOSC_N"/>
    <property type="match status" value="1"/>
</dbReference>
<dbReference type="PANTHER" id="PTHR14237:SF80">
    <property type="entry name" value="MOLYBDENUM COFACTOR SULFURASE"/>
    <property type="match status" value="1"/>
</dbReference>
<feature type="region of interest" description="Disordered" evidence="1">
    <location>
        <begin position="619"/>
        <end position="644"/>
    </location>
</feature>
<dbReference type="InterPro" id="IPR015424">
    <property type="entry name" value="PyrdxlP-dep_Trfase"/>
</dbReference>
<evidence type="ECO:0000259" key="2">
    <source>
        <dbReference type="Pfam" id="PF00266"/>
    </source>
</evidence>
<keyword evidence="5" id="KW-1185">Reference proteome</keyword>
<accession>A0A9P6PZD0</accession>
<dbReference type="AlphaFoldDB" id="A0A9P6PZD0"/>
<evidence type="ECO:0000259" key="3">
    <source>
        <dbReference type="Pfam" id="PF03476"/>
    </source>
</evidence>
<sequence>MAETARQKALDAFLASTAAQGYGYNGRINAIRQEQYPQIKDATYLDHAGATLPAQCHVQRFAADLAQNLYANPHSRSSSSQATTARVTSARRQILEHFQASTNGEWDVIFTSNATAAIRLVGEAFPWTRTSERDREPSRLWVFRETHTSVVGLRGLAEDESRAIQVETVDRATVESLLGDQRQHQYPQHPPAQTPRDASTPQRPSYSLFAYPAQCNYSGRRFPLSWPSKIRQQFSSDTEKTLVLLDAASHSMTSQVSLKNLDEAPDFMVVSFYKMFGFPTGLGALIVKTEHKDLLHKHYFGGGTITMMTWDSPWHVLHDTLHGRFEEGTLNFLDIIALDHAFESVNELYGSYANISPHVSSLQRLLYNGLRQLEHWNGTPLCTIYVEHAPGDGEDSSLVGNPAEYGPIVNFNLKQSNGKWIGYAHVERLARMKDIHLRVGGFCNPGSMQRWLEYSADDVKEMFEAGHVCSGDTDILNEKPTGSIRVSMGAMSTAEDVLNLLDFLSEHFVETSEPEEVSSMLDVGEQQQQEHQQQRRQNGSLDEVDSPIIHPVKSCKGHRVPPNQAWPLASHGLKYDQEWTLVDQATGAALTPKQVPRMSLIRAEVLLEKNVMVVEHDDVDSALGTPPPSPDLSSPSKRRNGFGAVPPTCTTTATTNVDDHSTHCACSRDDGRRRLVVSLDALDTASPEGRDPLKTLPNRVYGDCTRVASHNDPRLHEWFSSFLNHPCRLVRQSPSPKLEYGSDEFPSSMISEKSAERVQTWIDGDESC</sequence>
<dbReference type="InterPro" id="IPR015421">
    <property type="entry name" value="PyrdxlP-dep_Trfase_major"/>
</dbReference>
<dbReference type="InterPro" id="IPR005303">
    <property type="entry name" value="MOCOS_middle"/>
</dbReference>
<evidence type="ECO:0000313" key="5">
    <source>
        <dbReference type="Proteomes" id="UP000807716"/>
    </source>
</evidence>
<feature type="compositionally biased region" description="Low complexity" evidence="1">
    <location>
        <begin position="525"/>
        <end position="537"/>
    </location>
</feature>
<dbReference type="SUPFAM" id="SSF53383">
    <property type="entry name" value="PLP-dependent transferases"/>
    <property type="match status" value="1"/>
</dbReference>
<feature type="region of interest" description="Disordered" evidence="1">
    <location>
        <begin position="514"/>
        <end position="563"/>
    </location>
</feature>
<dbReference type="GO" id="GO:0043545">
    <property type="term" value="P:molybdopterin cofactor metabolic process"/>
    <property type="evidence" value="ECO:0007669"/>
    <property type="project" value="TreeGrafter"/>
</dbReference>
<dbReference type="GO" id="GO:0008265">
    <property type="term" value="F:molybdenum cofactor sulfurtransferase activity"/>
    <property type="evidence" value="ECO:0007669"/>
    <property type="project" value="TreeGrafter"/>
</dbReference>
<dbReference type="OrthoDB" id="10264306at2759"/>
<proteinExistence type="predicted"/>
<evidence type="ECO:0008006" key="6">
    <source>
        <dbReference type="Google" id="ProtNLM"/>
    </source>
</evidence>
<dbReference type="SUPFAM" id="SSF141673">
    <property type="entry name" value="MOSC N-terminal domain-like"/>
    <property type="match status" value="2"/>
</dbReference>
<dbReference type="PANTHER" id="PTHR14237">
    <property type="entry name" value="MOLYBDOPTERIN COFACTOR SULFURASE MOSC"/>
    <property type="match status" value="1"/>
</dbReference>
<feature type="domain" description="Aminotransferase class V" evidence="2">
    <location>
        <begin position="205"/>
        <end position="376"/>
    </location>
</feature>
<name>A0A9P6PZD0_9FUNG</name>
<protein>
    <recommendedName>
        <fullName evidence="6">Molybdenum cofactor sulfurase</fullName>
    </recommendedName>
</protein>
<dbReference type="Pfam" id="PF00266">
    <property type="entry name" value="Aminotran_5"/>
    <property type="match status" value="2"/>
</dbReference>
<evidence type="ECO:0000313" key="4">
    <source>
        <dbReference type="EMBL" id="KAG0255690.1"/>
    </source>
</evidence>
<feature type="domain" description="Molybdenum cofactor sulfurase middle" evidence="3">
    <location>
        <begin position="544"/>
        <end position="621"/>
    </location>
</feature>
<reference evidence="4" key="1">
    <citation type="journal article" date="2020" name="Fungal Divers.">
        <title>Resolving the Mortierellaceae phylogeny through synthesis of multi-gene phylogenetics and phylogenomics.</title>
        <authorList>
            <person name="Vandepol N."/>
            <person name="Liber J."/>
            <person name="Desiro A."/>
            <person name="Na H."/>
            <person name="Kennedy M."/>
            <person name="Barry K."/>
            <person name="Grigoriev I.V."/>
            <person name="Miller A.N."/>
            <person name="O'Donnell K."/>
            <person name="Stajich J.E."/>
            <person name="Bonito G."/>
        </authorList>
    </citation>
    <scope>NUCLEOTIDE SEQUENCE</scope>
    <source>
        <strain evidence="4">BC1065</strain>
    </source>
</reference>